<evidence type="ECO:0000256" key="2">
    <source>
        <dbReference type="ARBA" id="ARBA00023015"/>
    </source>
</evidence>
<gene>
    <name evidence="6" type="ORF">SAMN05216366_101105</name>
</gene>
<keyword evidence="2" id="KW-0805">Transcription regulation</keyword>
<dbReference type="GO" id="GO:0003700">
    <property type="term" value="F:DNA-binding transcription factor activity"/>
    <property type="evidence" value="ECO:0007669"/>
    <property type="project" value="InterPro"/>
</dbReference>
<comment type="similarity">
    <text evidence="1">Belongs to the LysR transcriptional regulatory family.</text>
</comment>
<dbReference type="CDD" id="cd05466">
    <property type="entry name" value="PBP2_LTTR_substrate"/>
    <property type="match status" value="1"/>
</dbReference>
<sequence>MIDEHEWKYVLQAANEGTFSAAAKRLFVSQPSLSQSIKKIEGEIGLPLFDRSQTPLQLTAAGEIYVRKAKEMQRIYHELMQETADLTGLKTGTLIIGSSRTRSSCYLTQPIIEFHRRYPGIRLMVKEHSVSELKTAVAAGEVDFALLYEPLENNFGRIPLLRERTLLALPAHHPFVQKYGQVNCEPYPTMSFARMHGQPFIRLQESRRMSQIYSDLCMETQCTPDVVFEANSIVDAAELCAAGMGATLVTDMVVNNGRWSEPPFFFNLDEEVEERQLVAAFGKNKHLSQAARKFIELLQGG</sequence>
<evidence type="ECO:0000259" key="5">
    <source>
        <dbReference type="PROSITE" id="PS50931"/>
    </source>
</evidence>
<reference evidence="6 7" key="1">
    <citation type="submission" date="2016-10" db="EMBL/GenBank/DDBJ databases">
        <authorList>
            <person name="de Groot N.N."/>
        </authorList>
    </citation>
    <scope>NUCLEOTIDE SEQUENCE [LARGE SCALE GENOMIC DNA]</scope>
    <source>
        <strain evidence="6 7">S137</strain>
    </source>
</reference>
<dbReference type="SUPFAM" id="SSF53850">
    <property type="entry name" value="Periplasmic binding protein-like II"/>
    <property type="match status" value="1"/>
</dbReference>
<organism evidence="6 7">
    <name type="scientific">Selenomonas ruminantium</name>
    <dbReference type="NCBI Taxonomy" id="971"/>
    <lineage>
        <taxon>Bacteria</taxon>
        <taxon>Bacillati</taxon>
        <taxon>Bacillota</taxon>
        <taxon>Negativicutes</taxon>
        <taxon>Selenomonadales</taxon>
        <taxon>Selenomonadaceae</taxon>
        <taxon>Selenomonas</taxon>
    </lineage>
</organism>
<evidence type="ECO:0000313" key="6">
    <source>
        <dbReference type="EMBL" id="SDO77925.1"/>
    </source>
</evidence>
<dbReference type="OrthoDB" id="9803735at2"/>
<evidence type="ECO:0000256" key="4">
    <source>
        <dbReference type="ARBA" id="ARBA00023163"/>
    </source>
</evidence>
<dbReference type="PANTHER" id="PTHR30346">
    <property type="entry name" value="TRANSCRIPTIONAL DUAL REGULATOR HCAR-RELATED"/>
    <property type="match status" value="1"/>
</dbReference>
<dbReference type="Gene3D" id="1.10.10.10">
    <property type="entry name" value="Winged helix-like DNA-binding domain superfamily/Winged helix DNA-binding domain"/>
    <property type="match status" value="1"/>
</dbReference>
<name>A0A1H0MC69_SELRU</name>
<dbReference type="InterPro" id="IPR036390">
    <property type="entry name" value="WH_DNA-bd_sf"/>
</dbReference>
<protein>
    <submittedName>
        <fullName evidence="6">DNA-binding transcriptional regulator, LysR family</fullName>
    </submittedName>
</protein>
<accession>A0A1H0MC69</accession>
<dbReference type="RefSeq" id="WP_074570680.1">
    <property type="nucleotide sequence ID" value="NZ_FNJQ01000001.1"/>
</dbReference>
<dbReference type="Proteomes" id="UP000182412">
    <property type="component" value="Unassembled WGS sequence"/>
</dbReference>
<dbReference type="GO" id="GO:0032993">
    <property type="term" value="C:protein-DNA complex"/>
    <property type="evidence" value="ECO:0007669"/>
    <property type="project" value="TreeGrafter"/>
</dbReference>
<dbReference type="InterPro" id="IPR036388">
    <property type="entry name" value="WH-like_DNA-bd_sf"/>
</dbReference>
<dbReference type="PANTHER" id="PTHR30346:SF28">
    <property type="entry name" value="HTH-TYPE TRANSCRIPTIONAL REGULATOR CYNR"/>
    <property type="match status" value="1"/>
</dbReference>
<dbReference type="Pfam" id="PF03466">
    <property type="entry name" value="LysR_substrate"/>
    <property type="match status" value="1"/>
</dbReference>
<dbReference type="PROSITE" id="PS50931">
    <property type="entry name" value="HTH_LYSR"/>
    <property type="match status" value="1"/>
</dbReference>
<dbReference type="AlphaFoldDB" id="A0A1H0MC69"/>
<dbReference type="SUPFAM" id="SSF46785">
    <property type="entry name" value="Winged helix' DNA-binding domain"/>
    <property type="match status" value="1"/>
</dbReference>
<dbReference type="Pfam" id="PF00126">
    <property type="entry name" value="HTH_1"/>
    <property type="match status" value="1"/>
</dbReference>
<keyword evidence="3 6" id="KW-0238">DNA-binding</keyword>
<evidence type="ECO:0000256" key="3">
    <source>
        <dbReference type="ARBA" id="ARBA00023125"/>
    </source>
</evidence>
<keyword evidence="4" id="KW-0804">Transcription</keyword>
<evidence type="ECO:0000256" key="1">
    <source>
        <dbReference type="ARBA" id="ARBA00009437"/>
    </source>
</evidence>
<dbReference type="PRINTS" id="PR00039">
    <property type="entry name" value="HTHLYSR"/>
</dbReference>
<evidence type="ECO:0000313" key="7">
    <source>
        <dbReference type="Proteomes" id="UP000182412"/>
    </source>
</evidence>
<feature type="domain" description="HTH lysR-type" evidence="5">
    <location>
        <begin position="2"/>
        <end position="59"/>
    </location>
</feature>
<dbReference type="InterPro" id="IPR005119">
    <property type="entry name" value="LysR_subst-bd"/>
</dbReference>
<dbReference type="EMBL" id="FNJQ01000001">
    <property type="protein sequence ID" value="SDO77925.1"/>
    <property type="molecule type" value="Genomic_DNA"/>
</dbReference>
<dbReference type="GO" id="GO:0003677">
    <property type="term" value="F:DNA binding"/>
    <property type="evidence" value="ECO:0007669"/>
    <property type="project" value="UniProtKB-KW"/>
</dbReference>
<dbReference type="InterPro" id="IPR000847">
    <property type="entry name" value="LysR_HTH_N"/>
</dbReference>
<dbReference type="Gene3D" id="3.40.190.290">
    <property type="match status" value="1"/>
</dbReference>
<proteinExistence type="inferred from homology"/>